<evidence type="ECO:0000313" key="2">
    <source>
        <dbReference type="EMBL" id="VFU13500.1"/>
    </source>
</evidence>
<proteinExistence type="predicted"/>
<name>A0A485LXW0_9ZZZZ</name>
<gene>
    <name evidence="2" type="ORF">SCFA_190049</name>
</gene>
<organism evidence="2">
    <name type="scientific">anaerobic digester metagenome</name>
    <dbReference type="NCBI Taxonomy" id="1263854"/>
    <lineage>
        <taxon>unclassified sequences</taxon>
        <taxon>metagenomes</taxon>
        <taxon>ecological metagenomes</taxon>
    </lineage>
</organism>
<sequence>MHKEETGIFGKAKGRRVGPHGTDSVHASQWYPAMHPGRSQVPFLRSPRVITGRMNAAIRAIWRASDYQGKDFSPFEVSSIPNKYKLAQVLACGLKAAVATYSQHWQGMYLDWTFNRQIEDAFSKFETMANSERFVKNALATVVLFNTGYAGVFMDMLKLRRRLLPPSMESLENLDMGTFEHNLRSSVGAVLGGEYGVNVIRCSLAKPLATGANRAGYEALRNVAFVEGMDSKASIACILQIGLKQPGDRKSFDQEMMDLAAAKIIERKSERRNADFSRQVPVVVMSRYFLSVNRELRKAGLHGIVKAIMIEGNTPQGASMLASMRDCIGDGLKKCYDDILAAYPDNLADGSTDLDFDMYRDMAKFACDLGQKVLKPREDGHKMLFVYLDMEALQKKGIPIDIAEQVAGSAIQAGLNSVHLDGTTNVPDEKDLLYGAFCMTGPIHSAELLDTDDELKRGWGQGFWNILAPHLPPTNKMLALIAISAKSEQDAFIAEIQAMNERKSVNEIFWYKTWNHPQGKRLDIPQWISYAHVLDVLPIPGNSTPLAEEPIPEHLPEDHPLTREFRRMIK</sequence>
<evidence type="ECO:0000256" key="1">
    <source>
        <dbReference type="SAM" id="MobiDB-lite"/>
    </source>
</evidence>
<dbReference type="EMBL" id="CAADRM010000080">
    <property type="protein sequence ID" value="VFU13500.1"/>
    <property type="molecule type" value="Genomic_DNA"/>
</dbReference>
<protein>
    <submittedName>
        <fullName evidence="2">Uncharacterized protein</fullName>
    </submittedName>
</protein>
<feature type="region of interest" description="Disordered" evidence="1">
    <location>
        <begin position="1"/>
        <end position="21"/>
    </location>
</feature>
<reference evidence="2" key="1">
    <citation type="submission" date="2019-03" db="EMBL/GenBank/DDBJ databases">
        <authorList>
            <person name="Hao L."/>
        </authorList>
    </citation>
    <scope>NUCLEOTIDE SEQUENCE</scope>
</reference>
<dbReference type="AlphaFoldDB" id="A0A485LXW0"/>
<accession>A0A485LXW0</accession>